<organism evidence="1 2">
    <name type="scientific">Paradesertivirga mongoliensis</name>
    <dbReference type="NCBI Taxonomy" id="2100740"/>
    <lineage>
        <taxon>Bacteria</taxon>
        <taxon>Pseudomonadati</taxon>
        <taxon>Bacteroidota</taxon>
        <taxon>Sphingobacteriia</taxon>
        <taxon>Sphingobacteriales</taxon>
        <taxon>Sphingobacteriaceae</taxon>
        <taxon>Paradesertivirga</taxon>
    </lineage>
</organism>
<proteinExistence type="predicted"/>
<accession>A0ABW4ZPN5</accession>
<comment type="caution">
    <text evidence="1">The sequence shown here is derived from an EMBL/GenBank/DDBJ whole genome shotgun (WGS) entry which is preliminary data.</text>
</comment>
<evidence type="ECO:0008006" key="3">
    <source>
        <dbReference type="Google" id="ProtNLM"/>
    </source>
</evidence>
<sequence>MKTTFTLFKIALVLLIIVAPGKIFSQTYYDLYLHNGTTGTIKPAAGTAFAAGDQVIWTDTYNGTPSDLAPQAYTSPDLVVNTTSYSPGLHTFTMRVRSGTTGCDSDPSDAKTVFILPATTVTFANATDEDYCENVGSPSKTIVASAAPVTIALPDGIGYNYEWTITKDGVAATHADAGTLTALAGTSTRETTSTFTMTTENVGVYLFTVKASYFKLDGNPGTVKLGATPAQFPTASPKKVTVKAKPAKPTIEIS</sequence>
<gene>
    <name evidence="1" type="ORF">ACFSJU_14145</name>
</gene>
<protein>
    <recommendedName>
        <fullName evidence="3">PKD domain-containing protein</fullName>
    </recommendedName>
</protein>
<keyword evidence="2" id="KW-1185">Reference proteome</keyword>
<name>A0ABW4ZPN5_9SPHI</name>
<evidence type="ECO:0000313" key="1">
    <source>
        <dbReference type="EMBL" id="MFD2163546.1"/>
    </source>
</evidence>
<evidence type="ECO:0000313" key="2">
    <source>
        <dbReference type="Proteomes" id="UP001597387"/>
    </source>
</evidence>
<dbReference type="EMBL" id="JBHUHZ010000002">
    <property type="protein sequence ID" value="MFD2163546.1"/>
    <property type="molecule type" value="Genomic_DNA"/>
</dbReference>
<dbReference type="Proteomes" id="UP001597387">
    <property type="component" value="Unassembled WGS sequence"/>
</dbReference>
<reference evidence="2" key="1">
    <citation type="journal article" date="2019" name="Int. J. Syst. Evol. Microbiol.">
        <title>The Global Catalogue of Microorganisms (GCM) 10K type strain sequencing project: providing services to taxonomists for standard genome sequencing and annotation.</title>
        <authorList>
            <consortium name="The Broad Institute Genomics Platform"/>
            <consortium name="The Broad Institute Genome Sequencing Center for Infectious Disease"/>
            <person name="Wu L."/>
            <person name="Ma J."/>
        </authorList>
    </citation>
    <scope>NUCLEOTIDE SEQUENCE [LARGE SCALE GENOMIC DNA]</scope>
    <source>
        <strain evidence="2">KCTC 42217</strain>
    </source>
</reference>
<dbReference type="RefSeq" id="WP_255900702.1">
    <property type="nucleotide sequence ID" value="NZ_JAFMZO010000002.1"/>
</dbReference>